<reference evidence="1 2" key="1">
    <citation type="submission" date="2021-06" db="EMBL/GenBank/DDBJ databases">
        <title>Caerostris extrusa draft genome.</title>
        <authorList>
            <person name="Kono N."/>
            <person name="Arakawa K."/>
        </authorList>
    </citation>
    <scope>NUCLEOTIDE SEQUENCE [LARGE SCALE GENOMIC DNA]</scope>
</reference>
<protein>
    <submittedName>
        <fullName evidence="1">Uncharacterized protein</fullName>
    </submittedName>
</protein>
<sequence>MADRRFRLEKWISKLPNAAHLLRFTLDPANNYEKLCQGTLFSHLEYIAEIKLRQIILRCLKSFADGSFTKVWEEPSNDAACSLSLCSGDLQA</sequence>
<organism evidence="1 2">
    <name type="scientific">Caerostris extrusa</name>
    <name type="common">Bark spider</name>
    <name type="synonym">Caerostris bankana</name>
    <dbReference type="NCBI Taxonomy" id="172846"/>
    <lineage>
        <taxon>Eukaryota</taxon>
        <taxon>Metazoa</taxon>
        <taxon>Ecdysozoa</taxon>
        <taxon>Arthropoda</taxon>
        <taxon>Chelicerata</taxon>
        <taxon>Arachnida</taxon>
        <taxon>Araneae</taxon>
        <taxon>Araneomorphae</taxon>
        <taxon>Entelegynae</taxon>
        <taxon>Araneoidea</taxon>
        <taxon>Araneidae</taxon>
        <taxon>Caerostris</taxon>
    </lineage>
</organism>
<proteinExistence type="predicted"/>
<evidence type="ECO:0000313" key="1">
    <source>
        <dbReference type="EMBL" id="GIY61473.1"/>
    </source>
</evidence>
<accession>A0AAV4UUY1</accession>
<evidence type="ECO:0000313" key="2">
    <source>
        <dbReference type="Proteomes" id="UP001054945"/>
    </source>
</evidence>
<dbReference type="Proteomes" id="UP001054945">
    <property type="component" value="Unassembled WGS sequence"/>
</dbReference>
<name>A0AAV4UUY1_CAEEX</name>
<gene>
    <name evidence="1" type="ORF">CEXT_515931</name>
</gene>
<comment type="caution">
    <text evidence="1">The sequence shown here is derived from an EMBL/GenBank/DDBJ whole genome shotgun (WGS) entry which is preliminary data.</text>
</comment>
<dbReference type="EMBL" id="BPLR01013471">
    <property type="protein sequence ID" value="GIY61473.1"/>
    <property type="molecule type" value="Genomic_DNA"/>
</dbReference>
<keyword evidence="2" id="KW-1185">Reference proteome</keyword>
<dbReference type="AlphaFoldDB" id="A0AAV4UUY1"/>